<gene>
    <name evidence="2" type="ORF">LWI28_004244</name>
</gene>
<feature type="region of interest" description="Disordered" evidence="1">
    <location>
        <begin position="1"/>
        <end position="25"/>
    </location>
</feature>
<dbReference type="Proteomes" id="UP001064489">
    <property type="component" value="Chromosome 7"/>
</dbReference>
<protein>
    <submittedName>
        <fullName evidence="2">Uncharacterized protein</fullName>
    </submittedName>
</protein>
<sequence>MGDRYPIPNPVPNPIPNPKPEQGGANVANERILQDYLRPMVDINLSSIQRPTTNANNFEIKPSLIQMIAAAIQFASYAHKDPNEPTCFVLTMPRASKKKSSKDATTNESSIGVRHLGYVHWLENNLAMDYKEFEKGTPVKVKGVDVGFSAQDINMQAIIRAGNVDNLVSPFPALITYFCEQVGLEPEDGDRIAQMDEPLNSRTFNDISAQRHEVGLQPVATRKRQMRDATAEEADATAAADENPCAVPAGDCRPDWVDELLQRPT</sequence>
<reference evidence="2" key="1">
    <citation type="journal article" date="2022" name="Plant J.">
        <title>Strategies of tolerance reflected in two North American maple genomes.</title>
        <authorList>
            <person name="McEvoy S.L."/>
            <person name="Sezen U.U."/>
            <person name="Trouern-Trend A."/>
            <person name="McMahon S.M."/>
            <person name="Schaberg P.G."/>
            <person name="Yang J."/>
            <person name="Wegrzyn J.L."/>
            <person name="Swenson N.G."/>
        </authorList>
    </citation>
    <scope>NUCLEOTIDE SEQUENCE</scope>
    <source>
        <strain evidence="2">91603</strain>
    </source>
</reference>
<dbReference type="AlphaFoldDB" id="A0AAD5ILI0"/>
<feature type="region of interest" description="Disordered" evidence="1">
    <location>
        <begin position="222"/>
        <end position="251"/>
    </location>
</feature>
<proteinExistence type="predicted"/>
<comment type="caution">
    <text evidence="2">The sequence shown here is derived from an EMBL/GenBank/DDBJ whole genome shotgun (WGS) entry which is preliminary data.</text>
</comment>
<feature type="compositionally biased region" description="Pro residues" evidence="1">
    <location>
        <begin position="7"/>
        <end position="19"/>
    </location>
</feature>
<name>A0AAD5ILI0_ACENE</name>
<evidence type="ECO:0000256" key="1">
    <source>
        <dbReference type="SAM" id="MobiDB-lite"/>
    </source>
</evidence>
<organism evidence="2 3">
    <name type="scientific">Acer negundo</name>
    <name type="common">Box elder</name>
    <dbReference type="NCBI Taxonomy" id="4023"/>
    <lineage>
        <taxon>Eukaryota</taxon>
        <taxon>Viridiplantae</taxon>
        <taxon>Streptophyta</taxon>
        <taxon>Embryophyta</taxon>
        <taxon>Tracheophyta</taxon>
        <taxon>Spermatophyta</taxon>
        <taxon>Magnoliopsida</taxon>
        <taxon>eudicotyledons</taxon>
        <taxon>Gunneridae</taxon>
        <taxon>Pentapetalae</taxon>
        <taxon>rosids</taxon>
        <taxon>malvids</taxon>
        <taxon>Sapindales</taxon>
        <taxon>Sapindaceae</taxon>
        <taxon>Hippocastanoideae</taxon>
        <taxon>Acereae</taxon>
        <taxon>Acer</taxon>
    </lineage>
</organism>
<evidence type="ECO:0000313" key="2">
    <source>
        <dbReference type="EMBL" id="KAI9168938.1"/>
    </source>
</evidence>
<evidence type="ECO:0000313" key="3">
    <source>
        <dbReference type="Proteomes" id="UP001064489"/>
    </source>
</evidence>
<dbReference type="EMBL" id="JAJSOW010000104">
    <property type="protein sequence ID" value="KAI9168938.1"/>
    <property type="molecule type" value="Genomic_DNA"/>
</dbReference>
<reference evidence="2" key="2">
    <citation type="submission" date="2023-02" db="EMBL/GenBank/DDBJ databases">
        <authorList>
            <person name="Swenson N.G."/>
            <person name="Wegrzyn J.L."/>
            <person name="Mcevoy S.L."/>
        </authorList>
    </citation>
    <scope>NUCLEOTIDE SEQUENCE</scope>
    <source>
        <strain evidence="2">91603</strain>
        <tissue evidence="2">Leaf</tissue>
    </source>
</reference>
<keyword evidence="3" id="KW-1185">Reference proteome</keyword>
<accession>A0AAD5ILI0</accession>